<dbReference type="SUPFAM" id="SSF56112">
    <property type="entry name" value="Protein kinase-like (PK-like)"/>
    <property type="match status" value="2"/>
</dbReference>
<evidence type="ECO:0000313" key="3">
    <source>
        <dbReference type="EMBL" id="CAG8469726.1"/>
    </source>
</evidence>
<proteinExistence type="predicted"/>
<dbReference type="InterPro" id="IPR051681">
    <property type="entry name" value="Ser/Thr_Kinases-Pseudokinases"/>
</dbReference>
<evidence type="ECO:0000259" key="2">
    <source>
        <dbReference type="PROSITE" id="PS50011"/>
    </source>
</evidence>
<dbReference type="Pfam" id="PF07714">
    <property type="entry name" value="PK_Tyr_Ser-Thr"/>
    <property type="match status" value="2"/>
</dbReference>
<name>A0A9N8W3I4_9GLOM</name>
<dbReference type="EMBL" id="CAJVPL010000231">
    <property type="protein sequence ID" value="CAG8469726.1"/>
    <property type="molecule type" value="Genomic_DNA"/>
</dbReference>
<reference evidence="3" key="1">
    <citation type="submission" date="2021-06" db="EMBL/GenBank/DDBJ databases">
        <authorList>
            <person name="Kallberg Y."/>
            <person name="Tangrot J."/>
            <person name="Rosling A."/>
        </authorList>
    </citation>
    <scope>NUCLEOTIDE SEQUENCE</scope>
    <source>
        <strain evidence="3">MT106</strain>
    </source>
</reference>
<feature type="domain" description="Protein kinase" evidence="2">
    <location>
        <begin position="298"/>
        <end position="595"/>
    </location>
</feature>
<dbReference type="PROSITE" id="PS50011">
    <property type="entry name" value="PROTEIN_KINASE_DOM"/>
    <property type="match status" value="1"/>
</dbReference>
<feature type="region of interest" description="Disordered" evidence="1">
    <location>
        <begin position="770"/>
        <end position="927"/>
    </location>
</feature>
<gene>
    <name evidence="3" type="ORF">AGERDE_LOCUS2677</name>
</gene>
<accession>A0A9N8W3I4</accession>
<evidence type="ECO:0000256" key="1">
    <source>
        <dbReference type="SAM" id="MobiDB-lite"/>
    </source>
</evidence>
<evidence type="ECO:0000313" key="4">
    <source>
        <dbReference type="Proteomes" id="UP000789831"/>
    </source>
</evidence>
<dbReference type="PANTHER" id="PTHR44329">
    <property type="entry name" value="SERINE/THREONINE-PROTEIN KINASE TNNI3K-RELATED"/>
    <property type="match status" value="1"/>
</dbReference>
<dbReference type="Proteomes" id="UP000789831">
    <property type="component" value="Unassembled WGS sequence"/>
</dbReference>
<keyword evidence="4" id="KW-1185">Reference proteome</keyword>
<dbReference type="InterPro" id="IPR000719">
    <property type="entry name" value="Prot_kinase_dom"/>
</dbReference>
<dbReference type="InterPro" id="IPR011009">
    <property type="entry name" value="Kinase-like_dom_sf"/>
</dbReference>
<dbReference type="Gene3D" id="1.10.510.10">
    <property type="entry name" value="Transferase(Phosphotransferase) domain 1"/>
    <property type="match status" value="2"/>
</dbReference>
<feature type="compositionally biased region" description="Polar residues" evidence="1">
    <location>
        <begin position="853"/>
        <end position="878"/>
    </location>
</feature>
<organism evidence="3 4">
    <name type="scientific">Ambispora gerdemannii</name>
    <dbReference type="NCBI Taxonomy" id="144530"/>
    <lineage>
        <taxon>Eukaryota</taxon>
        <taxon>Fungi</taxon>
        <taxon>Fungi incertae sedis</taxon>
        <taxon>Mucoromycota</taxon>
        <taxon>Glomeromycotina</taxon>
        <taxon>Glomeromycetes</taxon>
        <taxon>Archaeosporales</taxon>
        <taxon>Ambisporaceae</taxon>
        <taxon>Ambispora</taxon>
    </lineage>
</organism>
<protein>
    <submittedName>
        <fullName evidence="3">11316_t:CDS:1</fullName>
    </submittedName>
</protein>
<sequence length="1044" mass="118602">MAHDPLYDPERFQPLTKPPPIKVPRTCERCSGDYIDMCCFACEKKELPKMWTSGNVIVDNFIKEIQSKANNQQSYLQWLRYESFSEIKDMGKIGKKNIYSAIWLEGPITRQPTPWAVQNNCKVILKEIEREEINLVSFLDEVRAHHQFRGIHESRVLRCFGISRNPSTNAWVMVMEYFSDGELGHCLREKYSQLNWDHKISILEDISNGLAKIHESQSALKDFHGGNILINSLEGRAVIADMTLSDDSEIDAFRAADLPQPHVLHSYSELKAGSEHPDAIYTTRDFDYPPLEKVTCEYESEDESFPTNFGQLWNESEDEHGSKLKRSNTFLQLKQTSERRAMAKFAHLEPLIDHKVVLKHLDNSYHLSLEFINELKAYYYTCAKVTGIPLAHCYGFSQDPKTGNYVIVYEYVPDGDLGHCLKTQFSNWTWWHKLKILNGITIALHAIHKSGLAHKCLHLGNVLVNGTRASLVDMGLNRPADKYNTKEVYGVLPFIAPEVLSGRPYTPAADVYSFAMIMWSLTTGERPYKSKEYNEDLAIAVCHGLRPTIIDGTPHCYSAIMKKCWDPDPNKRPDSKYLKQMFYYWEENMRMHEILDSTDYVGEDVEKMKRHLFQFLQSDDRMYSPDGYNKNNIVSENPLGIYTSRKLDFVMRRKSSRAEPESSRSINTRSISTLVSSEPQRRKYSEIINEHGSIVDYDQDNYMNGNLLTIITETGKQIERISDIFRTHGYANDFNSYGKNYDEESDSNPVESTSLQDDFKLVVDDVDPDYTAIPPQTHGCRPRSASNLENAQKSGGLGHFRPRSVSDSSKTSAPPTPIGITFIQNKPHSNKQDEGYHTNSATPANSYEEKSQITKSSSHYSMKNDTSFLPWNQPPSTTDTKHDTSLPWNQPPSTTASSSYYSTNKEMKNDTTSFPWNQPPSTTVSSSYYSTNTEMKNDTSLPWNQPSSTTISSLYYSTNTEMKNDTALIHPPSTIVSSYYPTNTEMKNDTSSLSSIQPPSTDMKNDTSPTAASIARRGEFSRSLSDALSVHGNGSSIFVVSVDI</sequence>
<dbReference type="GO" id="GO:0005524">
    <property type="term" value="F:ATP binding"/>
    <property type="evidence" value="ECO:0007669"/>
    <property type="project" value="InterPro"/>
</dbReference>
<dbReference type="GO" id="GO:0004674">
    <property type="term" value="F:protein serine/threonine kinase activity"/>
    <property type="evidence" value="ECO:0007669"/>
    <property type="project" value="TreeGrafter"/>
</dbReference>
<dbReference type="PANTHER" id="PTHR44329:SF214">
    <property type="entry name" value="PROTEIN KINASE DOMAIN-CONTAINING PROTEIN"/>
    <property type="match status" value="1"/>
</dbReference>
<feature type="compositionally biased region" description="Polar residues" evidence="1">
    <location>
        <begin position="784"/>
        <end position="793"/>
    </location>
</feature>
<comment type="caution">
    <text evidence="3">The sequence shown here is derived from an EMBL/GenBank/DDBJ whole genome shotgun (WGS) entry which is preliminary data.</text>
</comment>
<dbReference type="OrthoDB" id="5979581at2759"/>
<feature type="region of interest" description="Disordered" evidence="1">
    <location>
        <begin position="987"/>
        <end position="1010"/>
    </location>
</feature>
<feature type="compositionally biased region" description="Low complexity" evidence="1">
    <location>
        <begin position="893"/>
        <end position="903"/>
    </location>
</feature>
<feature type="compositionally biased region" description="Polar residues" evidence="1">
    <location>
        <begin position="910"/>
        <end position="920"/>
    </location>
</feature>
<dbReference type="AlphaFoldDB" id="A0A9N8W3I4"/>
<dbReference type="InterPro" id="IPR001245">
    <property type="entry name" value="Ser-Thr/Tyr_kinase_cat_dom"/>
</dbReference>